<sequence>MKANKRAATGKNGHRKGLDNESRLIYFVSERRQHSLLKTERKEQQKQLVDYHSLIFCHTHRAMGDKYEDLGPANALPPPPPQPEQILPTITPGQASQDRTELRSAQIGSSIIKKAAQGKDPKKTLADEDEEEEIKYTTAQKTCMVISGIMGIFFLMAAIAAIVILLTGFKIFP</sequence>
<dbReference type="WBParaSite" id="BPAG_0000187901-mRNA-1">
    <property type="protein sequence ID" value="BPAG_0000187901-mRNA-1"/>
    <property type="gene ID" value="BPAG_0000187901"/>
</dbReference>
<name>A0A0N4T155_BRUPA</name>
<keyword evidence="1" id="KW-0812">Transmembrane</keyword>
<organism evidence="4">
    <name type="scientific">Brugia pahangi</name>
    <name type="common">Filarial nematode worm</name>
    <dbReference type="NCBI Taxonomy" id="6280"/>
    <lineage>
        <taxon>Eukaryota</taxon>
        <taxon>Metazoa</taxon>
        <taxon>Ecdysozoa</taxon>
        <taxon>Nematoda</taxon>
        <taxon>Chromadorea</taxon>
        <taxon>Rhabditida</taxon>
        <taxon>Spirurina</taxon>
        <taxon>Spiruromorpha</taxon>
        <taxon>Filarioidea</taxon>
        <taxon>Onchocercidae</taxon>
        <taxon>Brugia</taxon>
    </lineage>
</organism>
<reference evidence="2 3" key="2">
    <citation type="submission" date="2018-11" db="EMBL/GenBank/DDBJ databases">
        <authorList>
            <consortium name="Pathogen Informatics"/>
        </authorList>
    </citation>
    <scope>NUCLEOTIDE SEQUENCE [LARGE SCALE GENOMIC DNA]</scope>
</reference>
<evidence type="ECO:0000256" key="1">
    <source>
        <dbReference type="SAM" id="Phobius"/>
    </source>
</evidence>
<keyword evidence="1" id="KW-0472">Membrane</keyword>
<evidence type="ECO:0000313" key="3">
    <source>
        <dbReference type="Proteomes" id="UP000278627"/>
    </source>
</evidence>
<keyword evidence="1" id="KW-1133">Transmembrane helix</keyword>
<dbReference type="Proteomes" id="UP000278627">
    <property type="component" value="Unassembled WGS sequence"/>
</dbReference>
<proteinExistence type="predicted"/>
<feature type="transmembrane region" description="Helical" evidence="1">
    <location>
        <begin position="144"/>
        <end position="169"/>
    </location>
</feature>
<dbReference type="EMBL" id="UZAD01000188">
    <property type="protein sequence ID" value="VDN83046.1"/>
    <property type="molecule type" value="Genomic_DNA"/>
</dbReference>
<dbReference type="AlphaFoldDB" id="A0A0N4T155"/>
<evidence type="ECO:0000313" key="2">
    <source>
        <dbReference type="EMBL" id="VDN83046.1"/>
    </source>
</evidence>
<gene>
    <name evidence="2" type="ORF">BPAG_LOCUS1860</name>
</gene>
<evidence type="ECO:0000313" key="4">
    <source>
        <dbReference type="WBParaSite" id="BPAG_0000187901-mRNA-1"/>
    </source>
</evidence>
<keyword evidence="3" id="KW-1185">Reference proteome</keyword>
<reference evidence="4" key="1">
    <citation type="submission" date="2017-02" db="UniProtKB">
        <authorList>
            <consortium name="WormBaseParasite"/>
        </authorList>
    </citation>
    <scope>IDENTIFICATION</scope>
</reference>
<protein>
    <submittedName>
        <fullName evidence="2 4">Uncharacterized protein</fullName>
    </submittedName>
</protein>
<accession>A0A0N4T155</accession>